<feature type="transmembrane region" description="Helical" evidence="1">
    <location>
        <begin position="52"/>
        <end position="71"/>
    </location>
</feature>
<feature type="transmembrane region" description="Helical" evidence="1">
    <location>
        <begin position="21"/>
        <end position="40"/>
    </location>
</feature>
<proteinExistence type="predicted"/>
<keyword evidence="1" id="KW-0812">Transmembrane</keyword>
<keyword evidence="1" id="KW-0472">Membrane</keyword>
<dbReference type="AlphaFoldDB" id="A0A9Q2W8Y5"/>
<gene>
    <name evidence="2" type="ORF">KK080_10610</name>
</gene>
<organism evidence="2 3">
    <name type="scientific">Enterobacter hormaechei subsp. hoffmannii</name>
    <dbReference type="NCBI Taxonomy" id="1812934"/>
    <lineage>
        <taxon>Bacteria</taxon>
        <taxon>Pseudomonadati</taxon>
        <taxon>Pseudomonadota</taxon>
        <taxon>Gammaproteobacteria</taxon>
        <taxon>Enterobacterales</taxon>
        <taxon>Enterobacteriaceae</taxon>
        <taxon>Enterobacter</taxon>
        <taxon>Enterobacter cloacae complex</taxon>
    </lineage>
</organism>
<protein>
    <submittedName>
        <fullName evidence="2">Uncharacterized protein</fullName>
    </submittedName>
</protein>
<keyword evidence="1" id="KW-1133">Transmembrane helix</keyword>
<dbReference type="RefSeq" id="WP_038415935.1">
    <property type="nucleotide sequence ID" value="NZ_JBMDBL010000007.1"/>
</dbReference>
<sequence length="394" mass="44182">MPVDLKKIPAEEPLPVAPDKFRWLLTIVLCVIAGAVVVLALWPKHLSTRSEWFWFCTLMLPLSVGIMGYIIRLRRYENERDRVLWWNHLYQKQYEEKILLGQKAVGVLGMSYVTPVARNKLAVALLQGGSGLQTHYSPAIQSTLTTASVIFPSVTLFTEANYQTRLESILASVIGQLHAELVQFTGNLFVRIHHDGVLNNEHILTIWRKIFPASYAVNDITVSTDNSGLMWLDGWLDRRDEALVLSVEINLFLQARDQEAESVSALLLASPAWLTCYRVMPQMWIHRPVVIAKTEEAVADVALWGKITSAVPWFFWRAQVKGSALTGALLAMDKLAFLSEKKGEMVLEDTFGRPGAAVGNITLICACEHAVISEQTQWLMVGDETTQMVIVRPA</sequence>
<evidence type="ECO:0000313" key="2">
    <source>
        <dbReference type="EMBL" id="MBT1777257.1"/>
    </source>
</evidence>
<evidence type="ECO:0000256" key="1">
    <source>
        <dbReference type="SAM" id="Phobius"/>
    </source>
</evidence>
<comment type="caution">
    <text evidence="2">The sequence shown here is derived from an EMBL/GenBank/DDBJ whole genome shotgun (WGS) entry which is preliminary data.</text>
</comment>
<evidence type="ECO:0000313" key="3">
    <source>
        <dbReference type="Proteomes" id="UP000742934"/>
    </source>
</evidence>
<name>A0A9Q2W8Y5_9ENTR</name>
<reference evidence="2" key="1">
    <citation type="submission" date="2021-05" db="EMBL/GenBank/DDBJ databases">
        <title>The batch submission of Enterobacter spp. strains.</title>
        <authorList>
            <person name="Wei L."/>
            <person name="Wang C."/>
            <person name="Feng Y."/>
            <person name="Zong Z."/>
        </authorList>
    </citation>
    <scope>NUCLEOTIDE SEQUENCE</scope>
    <source>
        <strain evidence="2">090086</strain>
    </source>
</reference>
<accession>A0A9Q2W8Y5</accession>
<dbReference type="Proteomes" id="UP000742934">
    <property type="component" value="Unassembled WGS sequence"/>
</dbReference>
<dbReference type="EMBL" id="JAHEVK010000010">
    <property type="protein sequence ID" value="MBT1777257.1"/>
    <property type="molecule type" value="Genomic_DNA"/>
</dbReference>